<protein>
    <recommendedName>
        <fullName evidence="2">EF-hand domain-containing protein</fullName>
    </recommendedName>
</protein>
<evidence type="ECO:0000256" key="1">
    <source>
        <dbReference type="SAM" id="MobiDB-lite"/>
    </source>
</evidence>
<keyword evidence="4" id="KW-1185">Reference proteome</keyword>
<evidence type="ECO:0000313" key="4">
    <source>
        <dbReference type="Proteomes" id="UP000284824"/>
    </source>
</evidence>
<evidence type="ECO:0000259" key="2">
    <source>
        <dbReference type="PROSITE" id="PS50222"/>
    </source>
</evidence>
<feature type="domain" description="EF-hand" evidence="2">
    <location>
        <begin position="502"/>
        <end position="537"/>
    </location>
</feature>
<dbReference type="PROSITE" id="PS00018">
    <property type="entry name" value="EF_HAND_1"/>
    <property type="match status" value="1"/>
</dbReference>
<dbReference type="Proteomes" id="UP000284824">
    <property type="component" value="Unassembled WGS sequence"/>
</dbReference>
<dbReference type="GO" id="GO:0005509">
    <property type="term" value="F:calcium ion binding"/>
    <property type="evidence" value="ECO:0007669"/>
    <property type="project" value="InterPro"/>
</dbReference>
<proteinExistence type="predicted"/>
<dbReference type="OrthoDB" id="3491585at2"/>
<accession>A0A438LY00</accession>
<reference evidence="3 4" key="1">
    <citation type="submission" date="2019-01" db="EMBL/GenBank/DDBJ databases">
        <title>Sequencing the genomes of 1000 actinobacteria strains.</title>
        <authorList>
            <person name="Klenk H.-P."/>
        </authorList>
    </citation>
    <scope>NUCLEOTIDE SEQUENCE [LARGE SCALE GENOMIC DNA]</scope>
    <source>
        <strain evidence="3 4">DSM 43925</strain>
    </source>
</reference>
<dbReference type="InterPro" id="IPR018247">
    <property type="entry name" value="EF_Hand_1_Ca_BS"/>
</dbReference>
<evidence type="ECO:0000313" key="3">
    <source>
        <dbReference type="EMBL" id="RVX38227.1"/>
    </source>
</evidence>
<dbReference type="RefSeq" id="WP_127930891.1">
    <property type="nucleotide sequence ID" value="NZ_SAUN01000001.1"/>
</dbReference>
<dbReference type="AlphaFoldDB" id="A0A438LY00"/>
<organism evidence="3 4">
    <name type="scientific">Nonomuraea polychroma</name>
    <dbReference type="NCBI Taxonomy" id="46176"/>
    <lineage>
        <taxon>Bacteria</taxon>
        <taxon>Bacillati</taxon>
        <taxon>Actinomycetota</taxon>
        <taxon>Actinomycetes</taxon>
        <taxon>Streptosporangiales</taxon>
        <taxon>Streptosporangiaceae</taxon>
        <taxon>Nonomuraea</taxon>
    </lineage>
</organism>
<name>A0A438LY00_9ACTN</name>
<feature type="region of interest" description="Disordered" evidence="1">
    <location>
        <begin position="1"/>
        <end position="21"/>
    </location>
</feature>
<dbReference type="PROSITE" id="PS50222">
    <property type="entry name" value="EF_HAND_2"/>
    <property type="match status" value="1"/>
</dbReference>
<gene>
    <name evidence="3" type="ORF">EDD27_0520</name>
</gene>
<dbReference type="InterPro" id="IPR002048">
    <property type="entry name" value="EF_hand_dom"/>
</dbReference>
<dbReference type="EMBL" id="SAUN01000001">
    <property type="protein sequence ID" value="RVX38227.1"/>
    <property type="molecule type" value="Genomic_DNA"/>
</dbReference>
<comment type="caution">
    <text evidence="3">The sequence shown here is derived from an EMBL/GenBank/DDBJ whole genome shotgun (WGS) entry which is preliminary data.</text>
</comment>
<sequence length="735" mass="79975">MSEFSGVKQPEFDTMTSKHTQTAGQLEELAQALHKELQSAGLDTAPAARLRKLAGRVTTQAEDLRRRQRLVHELQRQKVIFGRSTPMGSFLEIPDNLEAAQGLLDGTLAGRAALKAADGDRKALAELEKYASRTGDPEFVKSFLRTLGAISVTRVPGAIAMQLRDARKRQDAEGVTQLSRQGQKVLAMLSTALAKGTDPKSPAYVGADLLKGLVKEGRAEHKAGDTKYSGYQAQALMWRAHDGKPPFSKEFMEVVGRDVIVYEHEQRKDEWAAAKDLLGRYVKGKQLPIIDLAGAFGLGILLRPGTQMGSPDTKAQSAVVDGLFHAAKSSREASQALLNHTPAGWKESVLDYLLTTRWSASRFLNDYKPIRDMLEIATTGQDATSKKLAAEMIKTLSDQVGGAFGKAADGNLEIRNRYLFDRYAPLAYPLGRAIAAHIDQLSRLILNHETFGQVAAKDMSYALILATADSAAFEALVRAQTEHMRAALGTVPPVGLNAANAEKLGFTKADVKKYDLNENGQVDKADVIQALKDRTEEEARPFGHIVEIRRQILIAQGLDDKKADEAVKGMVRDALGLLPVPGAKQAGALATGAFGELIGKGYDKLAGAAYDQLSTQVAHWMREHRVGLDAAHETLANNRLAVERLGEQLLGTVLLNKGLLDTLDLKNQPFAIGTPPRLKPFTEMSPQEYSKFLAWARNSGGSSELLGLFSKTFRSNTDVDDYLGLKVSSSDRGDE</sequence>